<accession>A0ACC1TDN6</accession>
<name>A0ACC1TDN6_9APHY</name>
<protein>
    <submittedName>
        <fullName evidence="1">Uncharacterized protein</fullName>
    </submittedName>
</protein>
<gene>
    <name evidence="1" type="ORF">NM688_g755</name>
</gene>
<comment type="caution">
    <text evidence="1">The sequence shown here is derived from an EMBL/GenBank/DDBJ whole genome shotgun (WGS) entry which is preliminary data.</text>
</comment>
<sequence>MTMNTNPLQFVGCCEDVMVHVVGSFTVPIIQGMQLPLMFTCCDFLLSVPCRQQYYLQTNKASDTSAVMTVSIWRTRRAGASCLRWARGNDSRVILLSLTSEGLSFMHPYNNPYAGNPQQGAGRGQHGPAMQPAFVVHPPPQAVPPPPAPPGQHPQYFGQPIVQQPHYAMQPVPQAVPPHPAAPPQAAPPTLFLPHRLFQSSAQAVRLGQGNTPVPPQHGTQLPFIDPPHLSAQAFPASLRCKELRHPPLSSDIAQTSRIPTAVQDLPQVERLVHLRRSDVLWDNLGRYAGEMGGVARPPTSRASGPAGHRYVVQQAQAIYSLSGWFTQHMHRPETIVVNCEPAVQDEVAKQILDPLNLLLQTRYHNRVADPVRESWKLQDGGLANAPNRAFYPTWTRTCHKSHPFGGKDRAGFPDFILHKNAEISSNAAVIETKFFNTFKDEQFQNLYTPAIIDDFGQFDWISKELPTDSMHAWRRATLKIWGQLHFFRTKWGFCTNGSVVFAFVKTAPTELTISPLKRWDDPNLHRVLAGLAFASIDDGNIPQNWGIQLHDWICPVNTRVPVYA</sequence>
<dbReference type="Proteomes" id="UP001148662">
    <property type="component" value="Unassembled WGS sequence"/>
</dbReference>
<proteinExistence type="predicted"/>
<evidence type="ECO:0000313" key="1">
    <source>
        <dbReference type="EMBL" id="KAJ3558713.1"/>
    </source>
</evidence>
<reference evidence="1" key="1">
    <citation type="submission" date="2022-07" db="EMBL/GenBank/DDBJ databases">
        <title>Genome Sequence of Phlebia brevispora.</title>
        <authorList>
            <person name="Buettner E."/>
        </authorList>
    </citation>
    <scope>NUCLEOTIDE SEQUENCE</scope>
    <source>
        <strain evidence="1">MPL23</strain>
    </source>
</reference>
<dbReference type="EMBL" id="JANHOG010000070">
    <property type="protein sequence ID" value="KAJ3558713.1"/>
    <property type="molecule type" value="Genomic_DNA"/>
</dbReference>
<organism evidence="1 2">
    <name type="scientific">Phlebia brevispora</name>
    <dbReference type="NCBI Taxonomy" id="194682"/>
    <lineage>
        <taxon>Eukaryota</taxon>
        <taxon>Fungi</taxon>
        <taxon>Dikarya</taxon>
        <taxon>Basidiomycota</taxon>
        <taxon>Agaricomycotina</taxon>
        <taxon>Agaricomycetes</taxon>
        <taxon>Polyporales</taxon>
        <taxon>Meruliaceae</taxon>
        <taxon>Phlebia</taxon>
    </lineage>
</organism>
<evidence type="ECO:0000313" key="2">
    <source>
        <dbReference type="Proteomes" id="UP001148662"/>
    </source>
</evidence>
<keyword evidence="2" id="KW-1185">Reference proteome</keyword>